<name>A0A098PUJ9_9XANT</name>
<dbReference type="STRING" id="325777.GW15_0221580"/>
<evidence type="ECO:0000313" key="1">
    <source>
        <dbReference type="EMBL" id="KGE50356.1"/>
    </source>
</evidence>
<evidence type="ECO:0000313" key="2">
    <source>
        <dbReference type="Proteomes" id="UP000028012"/>
    </source>
</evidence>
<dbReference type="Proteomes" id="UP000028012">
    <property type="component" value="Unassembled WGS sequence"/>
</dbReference>
<accession>A0A098PUJ9</accession>
<comment type="caution">
    <text evidence="1">The sequence shown here is derived from an EMBL/GenBank/DDBJ whole genome shotgun (WGS) entry which is preliminary data.</text>
</comment>
<dbReference type="AlphaFoldDB" id="A0A098PUJ9"/>
<dbReference type="HOGENOM" id="CLU_1668713_0_0_6"/>
<reference evidence="1 2" key="1">
    <citation type="submission" date="2014-09" db="EMBL/GenBank/DDBJ databases">
        <title>A draft genome sequence for Xanthomonas axonopodis pv. vasculorum NCPPB 900.</title>
        <authorList>
            <person name="Harrison J."/>
            <person name="Studholme D.J."/>
        </authorList>
    </citation>
    <scope>NUCLEOTIDE SEQUENCE [LARGE SCALE GENOMIC DNA]</scope>
    <source>
        <strain evidence="1 2">NCPPB 900</strain>
    </source>
</reference>
<proteinExistence type="predicted"/>
<dbReference type="EMBL" id="JPHD02000143">
    <property type="protein sequence ID" value="KGE50356.1"/>
    <property type="molecule type" value="Genomic_DNA"/>
</dbReference>
<dbReference type="RefSeq" id="WP_011345673.1">
    <property type="nucleotide sequence ID" value="NZ_KN173626.1"/>
</dbReference>
<sequence length="158" mass="17806">MATDESSIEPDIFLLQAVVNGEAWEHSWYVPRWGDPDPRRLDGAVYEIDGRKIPNLGVYRVKGFYAEPKVPAVLPVDEQRDAERFRWLCDFAINHEEIDRGTPYVVYGIGMGDCEPAVASEIRDMIDAAMARDKHWIAAQLQRTDGDKDAKATKAAKA</sequence>
<protein>
    <submittedName>
        <fullName evidence="1">Uncharacterized protein</fullName>
    </submittedName>
</protein>
<gene>
    <name evidence="1" type="ORF">GW15_0221580</name>
</gene>
<organism evidence="1 2">
    <name type="scientific">Xanthomonas axonopodis pv. vasculorum</name>
    <dbReference type="NCBI Taxonomy" id="325777"/>
    <lineage>
        <taxon>Bacteria</taxon>
        <taxon>Pseudomonadati</taxon>
        <taxon>Pseudomonadota</taxon>
        <taxon>Gammaproteobacteria</taxon>
        <taxon>Lysobacterales</taxon>
        <taxon>Lysobacteraceae</taxon>
        <taxon>Xanthomonas</taxon>
    </lineage>
</organism>